<dbReference type="InterPro" id="IPR011990">
    <property type="entry name" value="TPR-like_helical_dom_sf"/>
</dbReference>
<feature type="compositionally biased region" description="Polar residues" evidence="9">
    <location>
        <begin position="478"/>
        <end position="496"/>
    </location>
</feature>
<evidence type="ECO:0000256" key="3">
    <source>
        <dbReference type="ARBA" id="ARBA00023043"/>
    </source>
</evidence>
<dbReference type="PANTHER" id="PTHR24166:SF23">
    <property type="entry name" value="PROTEIN TANC1"/>
    <property type="match status" value="1"/>
</dbReference>
<dbReference type="SUPFAM" id="SSF48452">
    <property type="entry name" value="TPR-like"/>
    <property type="match status" value="1"/>
</dbReference>
<dbReference type="InterPro" id="IPR036770">
    <property type="entry name" value="Ankyrin_rpt-contain_sf"/>
</dbReference>
<dbReference type="Gene3D" id="1.25.40.20">
    <property type="entry name" value="Ankyrin repeat-containing domain"/>
    <property type="match status" value="2"/>
</dbReference>
<dbReference type="SUPFAM" id="SSF48403">
    <property type="entry name" value="Ankyrin repeat"/>
    <property type="match status" value="1"/>
</dbReference>
<feature type="non-terminal residue" evidence="11">
    <location>
        <position position="1"/>
    </location>
</feature>
<evidence type="ECO:0000313" key="10">
    <source>
        <dbReference type="Proteomes" id="UP000695026"/>
    </source>
</evidence>
<dbReference type="FunFam" id="1.25.40.20:FF:000022">
    <property type="entry name" value="protein TANC2 isoform X1"/>
    <property type="match status" value="1"/>
</dbReference>
<feature type="repeat" description="TPR" evidence="7">
    <location>
        <begin position="281"/>
        <end position="314"/>
    </location>
</feature>
<evidence type="ECO:0000256" key="7">
    <source>
        <dbReference type="PROSITE-ProRule" id="PRU00339"/>
    </source>
</evidence>
<dbReference type="OMA" id="NRASCKY"/>
<reference evidence="11" key="1">
    <citation type="submission" date="2025-08" db="UniProtKB">
        <authorList>
            <consortium name="RefSeq"/>
        </authorList>
    </citation>
    <scope>IDENTIFICATION</scope>
    <source>
        <tissue evidence="11">Liver</tissue>
    </source>
</reference>
<dbReference type="Proteomes" id="UP000695026">
    <property type="component" value="Unplaced"/>
</dbReference>
<dbReference type="InterPro" id="IPR002110">
    <property type="entry name" value="Ankyrin_rpt"/>
</dbReference>
<dbReference type="Pfam" id="PF12796">
    <property type="entry name" value="Ank_2"/>
    <property type="match status" value="1"/>
</dbReference>
<evidence type="ECO:0000256" key="5">
    <source>
        <dbReference type="ARBA" id="ARBA00038259"/>
    </source>
</evidence>
<dbReference type="GO" id="GO:0098794">
    <property type="term" value="C:postsynapse"/>
    <property type="evidence" value="ECO:0007669"/>
    <property type="project" value="UniProtKB-SubCell"/>
</dbReference>
<name>A0A9F2MX65_PYTBI</name>
<comment type="subcellular location">
    <subcellularLocation>
        <location evidence="4">Postsynapse</location>
    </subcellularLocation>
</comment>
<dbReference type="SMART" id="SM00248">
    <property type="entry name" value="ANK"/>
    <property type="match status" value="6"/>
</dbReference>
<comment type="similarity">
    <text evidence="5">Belongs to the TANC family.</text>
</comment>
<dbReference type="OrthoDB" id="5958958at2759"/>
<keyword evidence="3 6" id="KW-0040">ANK repeat</keyword>
<dbReference type="PROSITE" id="PS50088">
    <property type="entry name" value="ANK_REPEAT"/>
    <property type="match status" value="5"/>
</dbReference>
<dbReference type="PROSITE" id="PS50297">
    <property type="entry name" value="ANK_REP_REGION"/>
    <property type="match status" value="5"/>
</dbReference>
<dbReference type="GO" id="GO:0098978">
    <property type="term" value="C:glutamatergic synapse"/>
    <property type="evidence" value="ECO:0007669"/>
    <property type="project" value="TreeGrafter"/>
</dbReference>
<dbReference type="GO" id="GO:0099175">
    <property type="term" value="P:regulation of postsynapse organization"/>
    <property type="evidence" value="ECO:0007669"/>
    <property type="project" value="TreeGrafter"/>
</dbReference>
<evidence type="ECO:0000256" key="6">
    <source>
        <dbReference type="PROSITE-ProRule" id="PRU00023"/>
    </source>
</evidence>
<feature type="repeat" description="TPR" evidence="7">
    <location>
        <begin position="234"/>
        <end position="267"/>
    </location>
</feature>
<dbReference type="PANTHER" id="PTHR24166">
    <property type="entry name" value="ROLLING PEBBLES, ISOFORM B"/>
    <property type="match status" value="1"/>
</dbReference>
<feature type="compositionally biased region" description="Polar residues" evidence="9">
    <location>
        <begin position="576"/>
        <end position="586"/>
    </location>
</feature>
<feature type="region of interest" description="Disordered" evidence="9">
    <location>
        <begin position="686"/>
        <end position="711"/>
    </location>
</feature>
<feature type="compositionally biased region" description="Polar residues" evidence="9">
    <location>
        <begin position="423"/>
        <end position="440"/>
    </location>
</feature>
<feature type="coiled-coil region" evidence="8">
    <location>
        <begin position="321"/>
        <end position="375"/>
    </location>
</feature>
<dbReference type="CTD" id="85461"/>
<dbReference type="InterPro" id="IPR019734">
    <property type="entry name" value="TPR_rpt"/>
</dbReference>
<keyword evidence="2" id="KW-0770">Synapse</keyword>
<feature type="repeat" description="ANK" evidence="6">
    <location>
        <begin position="56"/>
        <end position="88"/>
    </location>
</feature>
<dbReference type="Pfam" id="PF00023">
    <property type="entry name" value="Ank"/>
    <property type="match status" value="1"/>
</dbReference>
<keyword evidence="1" id="KW-0677">Repeat</keyword>
<feature type="repeat" description="ANK" evidence="6">
    <location>
        <begin position="122"/>
        <end position="154"/>
    </location>
</feature>
<feature type="compositionally biased region" description="Low complexity" evidence="9">
    <location>
        <begin position="587"/>
        <end position="612"/>
    </location>
</feature>
<feature type="repeat" description="ANK" evidence="6">
    <location>
        <begin position="155"/>
        <end position="187"/>
    </location>
</feature>
<organism evidence="10 11">
    <name type="scientific">Python bivittatus</name>
    <name type="common">Burmese python</name>
    <name type="synonym">Python molurus bivittatus</name>
    <dbReference type="NCBI Taxonomy" id="176946"/>
    <lineage>
        <taxon>Eukaryota</taxon>
        <taxon>Metazoa</taxon>
        <taxon>Chordata</taxon>
        <taxon>Craniata</taxon>
        <taxon>Vertebrata</taxon>
        <taxon>Euteleostomi</taxon>
        <taxon>Lepidosauria</taxon>
        <taxon>Squamata</taxon>
        <taxon>Bifurcata</taxon>
        <taxon>Unidentata</taxon>
        <taxon>Episquamata</taxon>
        <taxon>Toxicofera</taxon>
        <taxon>Serpentes</taxon>
        <taxon>Henophidia</taxon>
        <taxon>Pythonidae</taxon>
        <taxon>Python</taxon>
    </lineage>
</organism>
<dbReference type="AlphaFoldDB" id="A0A9F2MX65"/>
<dbReference type="KEGG" id="pbi:103066353"/>
<evidence type="ECO:0000313" key="11">
    <source>
        <dbReference type="RefSeq" id="XP_007423119.1"/>
    </source>
</evidence>
<keyword evidence="7" id="KW-0802">TPR repeat</keyword>
<feature type="region of interest" description="Disordered" evidence="9">
    <location>
        <begin position="724"/>
        <end position="783"/>
    </location>
</feature>
<dbReference type="InterPro" id="IPR050889">
    <property type="entry name" value="Dendritic_Spine_Reg/Scaffold"/>
</dbReference>
<gene>
    <name evidence="11" type="primary">TANC1</name>
</gene>
<feature type="region of interest" description="Disordered" evidence="9">
    <location>
        <begin position="478"/>
        <end position="512"/>
    </location>
</feature>
<evidence type="ECO:0000256" key="4">
    <source>
        <dbReference type="ARBA" id="ARBA00034110"/>
    </source>
</evidence>
<dbReference type="PRINTS" id="PR01415">
    <property type="entry name" value="ANKYRIN"/>
</dbReference>
<feature type="region of interest" description="Disordered" evidence="9">
    <location>
        <begin position="409"/>
        <end position="450"/>
    </location>
</feature>
<feature type="repeat" description="TPR" evidence="7">
    <location>
        <begin position="315"/>
        <end position="348"/>
    </location>
</feature>
<evidence type="ECO:0000256" key="1">
    <source>
        <dbReference type="ARBA" id="ARBA00022737"/>
    </source>
</evidence>
<dbReference type="Pfam" id="PF13637">
    <property type="entry name" value="Ank_4"/>
    <property type="match status" value="1"/>
</dbReference>
<accession>A0A9F2MX65</accession>
<dbReference type="Gene3D" id="1.25.40.10">
    <property type="entry name" value="Tetratricopeptide repeat domain"/>
    <property type="match status" value="1"/>
</dbReference>
<keyword evidence="8" id="KW-0175">Coiled coil</keyword>
<dbReference type="GeneID" id="103066353"/>
<feature type="repeat" description="ANK" evidence="6">
    <location>
        <begin position="23"/>
        <end position="55"/>
    </location>
</feature>
<evidence type="ECO:0000256" key="8">
    <source>
        <dbReference type="SAM" id="Coils"/>
    </source>
</evidence>
<sequence length="783" mass="86524">VIRFLIRIDEEPEIDINETDTLWGETALTAAAGRGKLEACELLLEHGALVTRPNRRGIPPLFCAVRQGHWQIAKLLLEHGADINLSDKQSRTPLMVASCEGHLSTVEFLISKGADISLLDKEGLTALSWACLKGHKNVVQYLVEKDAKIGQTDKNGRTPLDLAAFYGDSDIVQYLVEKGAVIEHVDNSGMRPLDRAIGCRNTSVVVTLLRKGAKLGNAAWAMATSKPDILIILLQKLIEEGNIMYKKGKMKEAAQRYQYALRKFPRESFGEEMKAFNELRVSLYLNLSRCRRKTNDFGMAEEFATKALDLKPTSYEAYYARARAKRNSRQFQAALTDLREAIKLCPGNQEIKRLLARVEEECKQLQRTQQQKQQCFQAMQQSNDSDYEGEVLVQDHFSLEEIKEEEFLCEQKPGPARPRLPLSQASLSCSRNPQEGTQQKFRPVSPPNRASCKYLREPGLSMQPTKQAQIVKTNQHLNSVQSGARPSSSQSGTKVQPLQYLPPSPVTSRHLMNPNKAQHLDGAHTVSAGSSCALFSERLAAGQIPYLQHSDKGSSHSFMSKSKTHEKLTVHPPPSLSQGTGELRQQSSASSLSVSMVPSTSTSSLSSSSSFSECMVGQNPDTRLKENKAGQAQSGSVEHRSRSIPFMGIMDKTVRFQQQQMNPLNRSWHSQATEGVLKSSGATLSASCEFSSKPPSNSANQGSTFSSSSIIVGDNVQNGTQSKELEELKHQASASPQDNRIGKPVAHLYQEALSKQHSQLNKDIHSSHITSAKPKRSFVESNV</sequence>
<feature type="region of interest" description="Disordered" evidence="9">
    <location>
        <begin position="548"/>
        <end position="640"/>
    </location>
</feature>
<dbReference type="SMART" id="SM00028">
    <property type="entry name" value="TPR"/>
    <property type="match status" value="3"/>
</dbReference>
<dbReference type="PROSITE" id="PS50005">
    <property type="entry name" value="TPR"/>
    <property type="match status" value="3"/>
</dbReference>
<proteinExistence type="inferred from homology"/>
<evidence type="ECO:0000256" key="9">
    <source>
        <dbReference type="SAM" id="MobiDB-lite"/>
    </source>
</evidence>
<protein>
    <submittedName>
        <fullName evidence="11">Protein TANC1</fullName>
    </submittedName>
</protein>
<dbReference type="Pfam" id="PF13181">
    <property type="entry name" value="TPR_8"/>
    <property type="match status" value="2"/>
</dbReference>
<keyword evidence="10" id="KW-1185">Reference proteome</keyword>
<dbReference type="RefSeq" id="XP_007423119.1">
    <property type="nucleotide sequence ID" value="XM_007423057.3"/>
</dbReference>
<feature type="repeat" description="ANK" evidence="6">
    <location>
        <begin position="89"/>
        <end position="121"/>
    </location>
</feature>
<evidence type="ECO:0000256" key="2">
    <source>
        <dbReference type="ARBA" id="ARBA00023018"/>
    </source>
</evidence>